<dbReference type="Gene3D" id="2.60.40.10">
    <property type="entry name" value="Immunoglobulins"/>
    <property type="match status" value="1"/>
</dbReference>
<gene>
    <name evidence="1" type="ORF">OMP40_25690</name>
</gene>
<reference evidence="1" key="1">
    <citation type="submission" date="2022-10" db="EMBL/GenBank/DDBJ databases">
        <title>Comparative genomic analysis of Cohnella hashimotonis sp. nov., isolated from the International Space Station.</title>
        <authorList>
            <person name="Simpson A."/>
            <person name="Venkateswaran K."/>
        </authorList>
    </citation>
    <scope>NUCLEOTIDE SEQUENCE</scope>
    <source>
        <strain evidence="1">DSM 28161</strain>
    </source>
</reference>
<evidence type="ECO:0000313" key="2">
    <source>
        <dbReference type="Proteomes" id="UP001153404"/>
    </source>
</evidence>
<dbReference type="AlphaFoldDB" id="A0A9X4KW85"/>
<proteinExistence type="predicted"/>
<accession>A0A9X4KW85</accession>
<protein>
    <submittedName>
        <fullName evidence="1">Ig-like domain-containing protein</fullName>
    </submittedName>
</protein>
<dbReference type="EMBL" id="JAPDIA010000008">
    <property type="protein sequence ID" value="MDG0812361.1"/>
    <property type="molecule type" value="Genomic_DNA"/>
</dbReference>
<organism evidence="1 2">
    <name type="scientific">Cohnella rhizosphaerae</name>
    <dbReference type="NCBI Taxonomy" id="1457232"/>
    <lineage>
        <taxon>Bacteria</taxon>
        <taxon>Bacillati</taxon>
        <taxon>Bacillota</taxon>
        <taxon>Bacilli</taxon>
        <taxon>Bacillales</taxon>
        <taxon>Paenibacillaceae</taxon>
        <taxon>Cohnella</taxon>
    </lineage>
</organism>
<evidence type="ECO:0000313" key="1">
    <source>
        <dbReference type="EMBL" id="MDG0812361.1"/>
    </source>
</evidence>
<comment type="caution">
    <text evidence="1">The sequence shown here is derived from an EMBL/GenBank/DDBJ whole genome shotgun (WGS) entry which is preliminary data.</text>
</comment>
<name>A0A9X4KW85_9BACL</name>
<keyword evidence="2" id="KW-1185">Reference proteome</keyword>
<dbReference type="InterPro" id="IPR013783">
    <property type="entry name" value="Ig-like_fold"/>
</dbReference>
<sequence>MARQPRWSVCCCSPHAGRRGREQALKFSEVTLSSEPSPPAAGQETRLVATVANAKYAALEGEVQFQINAKNELPSLIDAALEGDAYTSSYTFPSAGEYTITIHMNYEDAHFAFTKQLQVIQ</sequence>
<dbReference type="RefSeq" id="WP_277535626.1">
    <property type="nucleotide sequence ID" value="NZ_JAPDIA010000008.1"/>
</dbReference>
<dbReference type="Proteomes" id="UP001153404">
    <property type="component" value="Unassembled WGS sequence"/>
</dbReference>